<dbReference type="CDD" id="cd09603">
    <property type="entry name" value="M1_APN_like"/>
    <property type="match status" value="1"/>
</dbReference>
<feature type="domain" description="Peptidase M1 membrane alanine aminopeptidase" evidence="2">
    <location>
        <begin position="327"/>
        <end position="485"/>
    </location>
</feature>
<dbReference type="GO" id="GO:0008270">
    <property type="term" value="F:zinc ion binding"/>
    <property type="evidence" value="ECO:0007669"/>
    <property type="project" value="InterPro"/>
</dbReference>
<dbReference type="Pfam" id="PF01433">
    <property type="entry name" value="Peptidase_M1"/>
    <property type="match status" value="1"/>
</dbReference>
<evidence type="ECO:0000259" key="2">
    <source>
        <dbReference type="Pfam" id="PF01433"/>
    </source>
</evidence>
<name>A0A271J1I3_9BACT</name>
<dbReference type="Gene3D" id="1.10.390.10">
    <property type="entry name" value="Neutral Protease Domain 2"/>
    <property type="match status" value="1"/>
</dbReference>
<sequence>MRRLLLVTALATAASAQPGDPGVNDSGLPLLPEQAAIDVTYVELDLAVDADGRTIAGTATTEARVVQPTSELVFDLDAPLAISAVEEVGYVVGSGQEVALARGFARDGNRFRVDLGRTAQPGEGLRIRVAYGGTPRVAPNPPWEGGFTWAETADGQPWVAVSCQMNGADLWWPAKDHPSDEPDSVRVSLTVPAELRAISNGVWEGRVENGDGTATETWATTQPINNYGVSFGIGPYEVVEAEYESPAGWGQAVPFFVLPDRVADAERQLPGFLDALAFLERTYGPYAWRADGYKVLHTPYLGMEHQTLVAYGSEFGDNAYGFDWLHFHELAHEWWANLGTAPDWRDFWVHESFANYSEALYAEDLARRRSGDEAAEAAYLAYLAGTRGGIVNRIPLAPRETRTTQYMYGAQRGGNPDIYVKGGWLLHTLRGLIDDDERFFAAMRSILYPSEQAEAITDGRQARFVSTDDVLAAFSRASGRDLSGVFEVYIRQPELPRLAVERGDGEATIRWVLPEAVADVAFDVPVWVSVDGRRQRVAMAGGVGTVAAASGADLVLDPDGRLLFAPTE</sequence>
<protein>
    <submittedName>
        <fullName evidence="4">Uncharacterized protein</fullName>
    </submittedName>
</protein>
<comment type="caution">
    <text evidence="4">The sequence shown here is derived from an EMBL/GenBank/DDBJ whole genome shotgun (WGS) entry which is preliminary data.</text>
</comment>
<keyword evidence="1" id="KW-0479">Metal-binding</keyword>
<dbReference type="InterPro" id="IPR042097">
    <property type="entry name" value="Aminopeptidase_N-like_N_sf"/>
</dbReference>
<reference evidence="4 5" key="1">
    <citation type="submission" date="2016-11" db="EMBL/GenBank/DDBJ databases">
        <title>Study of marine rhodopsin-containing bacteria.</title>
        <authorList>
            <person name="Yoshizawa S."/>
            <person name="Kumagai Y."/>
            <person name="Kogure K."/>
        </authorList>
    </citation>
    <scope>NUCLEOTIDE SEQUENCE [LARGE SCALE GENOMIC DNA]</scope>
    <source>
        <strain evidence="4 5">SAORIC-28</strain>
    </source>
</reference>
<dbReference type="PANTHER" id="PTHR45726">
    <property type="entry name" value="LEUKOTRIENE A-4 HYDROLASE"/>
    <property type="match status" value="1"/>
</dbReference>
<comment type="cofactor">
    <cofactor evidence="1">
        <name>Zn(2+)</name>
        <dbReference type="ChEBI" id="CHEBI:29105"/>
    </cofactor>
    <text evidence="1">Binds 1 zinc ion per subunit.</text>
</comment>
<proteinExistence type="predicted"/>
<dbReference type="RefSeq" id="WP_179299576.1">
    <property type="nucleotide sequence ID" value="NZ_MQWD01000001.1"/>
</dbReference>
<accession>A0A271J1I3</accession>
<dbReference type="Proteomes" id="UP000216339">
    <property type="component" value="Unassembled WGS sequence"/>
</dbReference>
<dbReference type="AlphaFoldDB" id="A0A271J1I3"/>
<dbReference type="InterPro" id="IPR027268">
    <property type="entry name" value="Peptidase_M4/M1_CTD_sf"/>
</dbReference>
<feature type="domain" description="Aminopeptidase N-like N-terminal" evidence="3">
    <location>
        <begin position="42"/>
        <end position="227"/>
    </location>
</feature>
<dbReference type="PANTHER" id="PTHR45726:SF3">
    <property type="entry name" value="LEUKOTRIENE A-4 HYDROLASE"/>
    <property type="match status" value="1"/>
</dbReference>
<dbReference type="SUPFAM" id="SSF63737">
    <property type="entry name" value="Leukotriene A4 hydrolase N-terminal domain"/>
    <property type="match status" value="1"/>
</dbReference>
<evidence type="ECO:0000259" key="3">
    <source>
        <dbReference type="Pfam" id="PF17900"/>
    </source>
</evidence>
<gene>
    <name evidence="4" type="ORF">BSZ37_10850</name>
</gene>
<dbReference type="InterPro" id="IPR014782">
    <property type="entry name" value="Peptidase_M1_dom"/>
</dbReference>
<organism evidence="4 5">
    <name type="scientific">Rubrivirga marina</name>
    <dbReference type="NCBI Taxonomy" id="1196024"/>
    <lineage>
        <taxon>Bacteria</taxon>
        <taxon>Pseudomonadati</taxon>
        <taxon>Rhodothermota</taxon>
        <taxon>Rhodothermia</taxon>
        <taxon>Rhodothermales</taxon>
        <taxon>Rubricoccaceae</taxon>
        <taxon>Rubrivirga</taxon>
    </lineage>
</organism>
<evidence type="ECO:0000313" key="4">
    <source>
        <dbReference type="EMBL" id="PAP76894.1"/>
    </source>
</evidence>
<keyword evidence="1" id="KW-0862">Zinc</keyword>
<dbReference type="Pfam" id="PF17900">
    <property type="entry name" value="Peptidase_M1_N"/>
    <property type="match status" value="1"/>
</dbReference>
<evidence type="ECO:0000256" key="1">
    <source>
        <dbReference type="PIRSR" id="PIRSR634015-3"/>
    </source>
</evidence>
<dbReference type="EMBL" id="MQWD01000001">
    <property type="protein sequence ID" value="PAP76894.1"/>
    <property type="molecule type" value="Genomic_DNA"/>
</dbReference>
<dbReference type="Gene3D" id="2.60.40.1730">
    <property type="entry name" value="tricorn interacting facor f3 domain"/>
    <property type="match status" value="1"/>
</dbReference>
<dbReference type="SUPFAM" id="SSF55486">
    <property type="entry name" value="Metalloproteases ('zincins'), catalytic domain"/>
    <property type="match status" value="1"/>
</dbReference>
<evidence type="ECO:0000313" key="5">
    <source>
        <dbReference type="Proteomes" id="UP000216339"/>
    </source>
</evidence>
<feature type="binding site" evidence="1">
    <location>
        <position position="351"/>
    </location>
    <ligand>
        <name>Zn(2+)</name>
        <dbReference type="ChEBI" id="CHEBI:29105"/>
        <note>catalytic</note>
    </ligand>
</feature>
<dbReference type="InterPro" id="IPR045357">
    <property type="entry name" value="Aminopeptidase_N-like_N"/>
</dbReference>
<feature type="binding site" evidence="1">
    <location>
        <position position="332"/>
    </location>
    <ligand>
        <name>Zn(2+)</name>
        <dbReference type="ChEBI" id="CHEBI:29105"/>
        <note>catalytic</note>
    </ligand>
</feature>
<feature type="binding site" evidence="1">
    <location>
        <position position="328"/>
    </location>
    <ligand>
        <name>Zn(2+)</name>
        <dbReference type="ChEBI" id="CHEBI:29105"/>
        <note>catalytic</note>
    </ligand>
</feature>
<dbReference type="InterPro" id="IPR034015">
    <property type="entry name" value="M1_LTA4H"/>
</dbReference>
<keyword evidence="5" id="KW-1185">Reference proteome</keyword>
<dbReference type="GO" id="GO:0008237">
    <property type="term" value="F:metallopeptidase activity"/>
    <property type="evidence" value="ECO:0007669"/>
    <property type="project" value="InterPro"/>
</dbReference>